<protein>
    <submittedName>
        <fullName evidence="2">Pollen Ole e 1 allergen and extensin family protein</fullName>
    </submittedName>
</protein>
<dbReference type="Proteomes" id="UP001163823">
    <property type="component" value="Chromosome 3"/>
</dbReference>
<comment type="caution">
    <text evidence="2">The sequence shown here is derived from an EMBL/GenBank/DDBJ whole genome shotgun (WGS) entry which is preliminary data.</text>
</comment>
<dbReference type="PANTHER" id="PTHR34458">
    <property type="entry name" value="POLLEN OLE E 1 ALLERGEN AND EXTENSIN FAMILY PROTEIN-RELATED"/>
    <property type="match status" value="1"/>
</dbReference>
<dbReference type="KEGG" id="qsa:O6P43_006262"/>
<evidence type="ECO:0000313" key="3">
    <source>
        <dbReference type="Proteomes" id="UP001163823"/>
    </source>
</evidence>
<sequence length="141" mass="14881">MVYPSTIFIVLLLVTTTSVAHSRYLLGSTDIGSTAGIFRSTSIAFELPKVDISGQLACSASGNPEPGVNSPPLVGVDMNSSCDGGKSSLAQVQTDINGSFTLNFNALELFMLNRSLHPSRFGVLVKLPISCCSLLPINWSS</sequence>
<gene>
    <name evidence="2" type="ORF">O6P43_006262</name>
</gene>
<name>A0AAD7Q7Z9_QUISA</name>
<evidence type="ECO:0000313" key="2">
    <source>
        <dbReference type="EMBL" id="KAJ7976483.1"/>
    </source>
</evidence>
<keyword evidence="1" id="KW-0732">Signal</keyword>
<reference evidence="2" key="1">
    <citation type="journal article" date="2023" name="Science">
        <title>Elucidation of the pathway for biosynthesis of saponin adjuvants from the soapbark tree.</title>
        <authorList>
            <person name="Reed J."/>
            <person name="Orme A."/>
            <person name="El-Demerdash A."/>
            <person name="Owen C."/>
            <person name="Martin L.B.B."/>
            <person name="Misra R.C."/>
            <person name="Kikuchi S."/>
            <person name="Rejzek M."/>
            <person name="Martin A.C."/>
            <person name="Harkess A."/>
            <person name="Leebens-Mack J."/>
            <person name="Louveau T."/>
            <person name="Stephenson M.J."/>
            <person name="Osbourn A."/>
        </authorList>
    </citation>
    <scope>NUCLEOTIDE SEQUENCE</scope>
    <source>
        <strain evidence="2">S10</strain>
    </source>
</reference>
<dbReference type="AlphaFoldDB" id="A0AAD7Q7Z9"/>
<proteinExistence type="predicted"/>
<feature type="chain" id="PRO_5042202324" evidence="1">
    <location>
        <begin position="23"/>
        <end position="141"/>
    </location>
</feature>
<evidence type="ECO:0000256" key="1">
    <source>
        <dbReference type="SAM" id="SignalP"/>
    </source>
</evidence>
<organism evidence="2 3">
    <name type="scientific">Quillaja saponaria</name>
    <name type="common">Soap bark tree</name>
    <dbReference type="NCBI Taxonomy" id="32244"/>
    <lineage>
        <taxon>Eukaryota</taxon>
        <taxon>Viridiplantae</taxon>
        <taxon>Streptophyta</taxon>
        <taxon>Embryophyta</taxon>
        <taxon>Tracheophyta</taxon>
        <taxon>Spermatophyta</taxon>
        <taxon>Magnoliopsida</taxon>
        <taxon>eudicotyledons</taxon>
        <taxon>Gunneridae</taxon>
        <taxon>Pentapetalae</taxon>
        <taxon>rosids</taxon>
        <taxon>fabids</taxon>
        <taxon>Fabales</taxon>
        <taxon>Quillajaceae</taxon>
        <taxon>Quillaja</taxon>
    </lineage>
</organism>
<dbReference type="PANTHER" id="PTHR34458:SF11">
    <property type="entry name" value="MD-2-RELATED LIPID-RECOGNITION DOMAIN-CONTAINING PROTEIN"/>
    <property type="match status" value="1"/>
</dbReference>
<dbReference type="EMBL" id="JARAOO010000003">
    <property type="protein sequence ID" value="KAJ7976483.1"/>
    <property type="molecule type" value="Genomic_DNA"/>
</dbReference>
<keyword evidence="3" id="KW-1185">Reference proteome</keyword>
<accession>A0AAD7Q7Z9</accession>
<dbReference type="InterPro" id="IPR040404">
    <property type="entry name" value="Phylloplanin-like"/>
</dbReference>
<feature type="signal peptide" evidence="1">
    <location>
        <begin position="1"/>
        <end position="22"/>
    </location>
</feature>